<protein>
    <recommendedName>
        <fullName evidence="4">Nuclear transport factor 2 family protein</fullName>
    </recommendedName>
</protein>
<evidence type="ECO:0000256" key="1">
    <source>
        <dbReference type="SAM" id="SignalP"/>
    </source>
</evidence>
<dbReference type="EMBL" id="NTJZ01000006">
    <property type="protein sequence ID" value="PDH33861.1"/>
    <property type="molecule type" value="Genomic_DNA"/>
</dbReference>
<evidence type="ECO:0008006" key="4">
    <source>
        <dbReference type="Google" id="ProtNLM"/>
    </source>
</evidence>
<organism evidence="2 3">
    <name type="scientific">OM182 bacterium MED-G28</name>
    <dbReference type="NCBI Taxonomy" id="1986256"/>
    <lineage>
        <taxon>Bacteria</taxon>
        <taxon>Pseudomonadati</taxon>
        <taxon>Pseudomonadota</taxon>
        <taxon>Gammaproteobacteria</taxon>
        <taxon>OMG group</taxon>
        <taxon>OM182 clade</taxon>
    </lineage>
</organism>
<keyword evidence="1" id="KW-0732">Signal</keyword>
<accession>A0A2A5WBX9</accession>
<dbReference type="SUPFAM" id="SSF54427">
    <property type="entry name" value="NTF2-like"/>
    <property type="match status" value="1"/>
</dbReference>
<feature type="chain" id="PRO_5013263953" description="Nuclear transport factor 2 family protein" evidence="1">
    <location>
        <begin position="20"/>
        <end position="158"/>
    </location>
</feature>
<gene>
    <name evidence="2" type="ORF">CNF02_07480</name>
</gene>
<name>A0A2A5WBX9_9GAMM</name>
<dbReference type="Gene3D" id="3.10.450.50">
    <property type="match status" value="1"/>
</dbReference>
<dbReference type="AlphaFoldDB" id="A0A2A5WBX9"/>
<dbReference type="InterPro" id="IPR032710">
    <property type="entry name" value="NTF2-like_dom_sf"/>
</dbReference>
<dbReference type="Proteomes" id="UP000219329">
    <property type="component" value="Unassembled WGS sequence"/>
</dbReference>
<sequence>MFRPAVLLLTLFASSLALAQEGERTAVLETIQKFFTSIETRDRGLLESILVPGSLNISVRELDNGDASFNVRSYEEVIATLTRPGRPALERSWNETVLIQGFIAIVWTPYDFHIDGEFSHCGVDSFQLIKQDNQWLISNSSWTLETKNCPTSPLGAIN</sequence>
<feature type="signal peptide" evidence="1">
    <location>
        <begin position="1"/>
        <end position="19"/>
    </location>
</feature>
<evidence type="ECO:0000313" key="2">
    <source>
        <dbReference type="EMBL" id="PDH33861.1"/>
    </source>
</evidence>
<evidence type="ECO:0000313" key="3">
    <source>
        <dbReference type="Proteomes" id="UP000219329"/>
    </source>
</evidence>
<proteinExistence type="predicted"/>
<comment type="caution">
    <text evidence="2">The sequence shown here is derived from an EMBL/GenBank/DDBJ whole genome shotgun (WGS) entry which is preliminary data.</text>
</comment>
<reference evidence="2 3" key="1">
    <citation type="submission" date="2017-08" db="EMBL/GenBank/DDBJ databases">
        <title>Fine stratification of microbial communities through a metagenomic profile of the photic zone.</title>
        <authorList>
            <person name="Haro-Moreno J.M."/>
            <person name="Lopez-Perez M."/>
            <person name="De La Torre J."/>
            <person name="Picazo A."/>
            <person name="Camacho A."/>
            <person name="Rodriguez-Valera F."/>
        </authorList>
    </citation>
    <scope>NUCLEOTIDE SEQUENCE [LARGE SCALE GENOMIC DNA]</scope>
    <source>
        <strain evidence="2">MED-G28</strain>
    </source>
</reference>